<dbReference type="PANTHER" id="PTHR36529:SF1">
    <property type="entry name" value="GLYCOSYLTRANSFERASE"/>
    <property type="match status" value="1"/>
</dbReference>
<dbReference type="EMBL" id="CP008947">
    <property type="protein sequence ID" value="AII06836.1"/>
    <property type="molecule type" value="Genomic_DNA"/>
</dbReference>
<dbReference type="Proteomes" id="UP000028488">
    <property type="component" value="Chromosome"/>
</dbReference>
<dbReference type="eggNOG" id="COG3222">
    <property type="taxonomic scope" value="Bacteria"/>
</dbReference>
<organism evidence="1 2">
    <name type="scientific">Rhodococcus opacus</name>
    <name type="common">Nocardia opaca</name>
    <dbReference type="NCBI Taxonomy" id="37919"/>
    <lineage>
        <taxon>Bacteria</taxon>
        <taxon>Bacillati</taxon>
        <taxon>Actinomycetota</taxon>
        <taxon>Actinomycetes</taxon>
        <taxon>Mycobacteriales</taxon>
        <taxon>Nocardiaceae</taxon>
        <taxon>Rhodococcus</taxon>
    </lineage>
</organism>
<proteinExistence type="predicted"/>
<name>A0A076EM40_RHOOP</name>
<dbReference type="InterPro" id="IPR029044">
    <property type="entry name" value="Nucleotide-diphossugar_trans"/>
</dbReference>
<dbReference type="AlphaFoldDB" id="A0A076EM40"/>
<protein>
    <recommendedName>
        <fullName evidence="3">Glycosyltransferase involved in cell wall biogenesis</fullName>
    </recommendedName>
</protein>
<dbReference type="Gene3D" id="3.90.550.10">
    <property type="entry name" value="Spore Coat Polysaccharide Biosynthesis Protein SpsA, Chain A"/>
    <property type="match status" value="1"/>
</dbReference>
<accession>A0A076EM40</accession>
<dbReference type="PANTHER" id="PTHR36529">
    <property type="entry name" value="SLL1095 PROTEIN"/>
    <property type="match status" value="1"/>
</dbReference>
<dbReference type="RefSeq" id="WP_128640208.1">
    <property type="nucleotide sequence ID" value="NZ_CP008947.1"/>
</dbReference>
<reference evidence="1 2" key="1">
    <citation type="submission" date="2014-07" db="EMBL/GenBank/DDBJ databases">
        <title>Genome Sequence of Rhodococcus opacus Strain R7, a Biodegrader of Mono- and Polycyclic Aromatic Hydrocarbons.</title>
        <authorList>
            <person name="Di Gennaro P."/>
            <person name="Zampolli J."/>
            <person name="Presti I."/>
            <person name="Cappelletti M."/>
            <person name="D'Ursi P."/>
            <person name="Orro A."/>
            <person name="Mezzelani A."/>
            <person name="Milanesi L."/>
        </authorList>
    </citation>
    <scope>NUCLEOTIDE SEQUENCE [LARGE SCALE GENOMIC DNA]</scope>
    <source>
        <strain evidence="1 2">R7</strain>
    </source>
</reference>
<dbReference type="SUPFAM" id="SSF53448">
    <property type="entry name" value="Nucleotide-diphospho-sugar transferases"/>
    <property type="match status" value="1"/>
</dbReference>
<sequence>MILDVAVLVVAKAPVPGFAKTRLARDVGDARAADLAAASLLDTLDAVTGVRVARRVVAMTGDLGRAVRGTDIAAALDCFTVLPQRGADFAARLVNAHADAFAAFGLPILQIGMDTPQVTAELLTESADLLTERKGRCVLGLAEDGGWWILGVPDAVATEAIRPVPTSSPDTGRLTREALLAAGAEVLSLPTLRDVDYAADVAPVAALCPESSRFRREYLSTAGG</sequence>
<dbReference type="Pfam" id="PF09837">
    <property type="entry name" value="DUF2064"/>
    <property type="match status" value="1"/>
</dbReference>
<evidence type="ECO:0008006" key="3">
    <source>
        <dbReference type="Google" id="ProtNLM"/>
    </source>
</evidence>
<dbReference type="InterPro" id="IPR018641">
    <property type="entry name" value="Trfase_1_rSAM/seldom-assoc"/>
</dbReference>
<gene>
    <name evidence="1" type="ORF">EP51_20200</name>
</gene>
<evidence type="ECO:0000313" key="2">
    <source>
        <dbReference type="Proteomes" id="UP000028488"/>
    </source>
</evidence>
<evidence type="ECO:0000313" key="1">
    <source>
        <dbReference type="EMBL" id="AII06836.1"/>
    </source>
</evidence>